<feature type="domain" description="Winged helix-turn-helix" evidence="1">
    <location>
        <begin position="29"/>
        <end position="93"/>
    </location>
</feature>
<reference evidence="2 3" key="1">
    <citation type="submission" date="2019-08" db="EMBL/GenBank/DDBJ databases">
        <title>Chromobacterium paludis, a novel bacterium isolated from a Maryland marsh pond.</title>
        <authorList>
            <person name="Blackburn M.B."/>
            <person name="Gundersen-Rindal D.E."/>
        </authorList>
    </citation>
    <scope>NUCLEOTIDE SEQUENCE [LARGE SCALE GENOMIC DNA]</scope>
    <source>
        <strain evidence="3">IIBBL 257-1</strain>
    </source>
</reference>
<dbReference type="RefSeq" id="WP_149295507.1">
    <property type="nucleotide sequence ID" value="NZ_CP043473.1"/>
</dbReference>
<sequence>MENKNVRTAEAVTSANTFIDVTDASVEAQCYRLLTALKIGPVTTFEARTRLNILHPAGRIADLRGAGMQIETERVTITDENGRKHSGIARYILLGECKTQEDAA</sequence>
<dbReference type="AlphaFoldDB" id="A0A5C1DGN9"/>
<organism evidence="2 3">
    <name type="scientific">Chromobacterium paludis</name>
    <dbReference type="NCBI Taxonomy" id="2605945"/>
    <lineage>
        <taxon>Bacteria</taxon>
        <taxon>Pseudomonadati</taxon>
        <taxon>Pseudomonadota</taxon>
        <taxon>Betaproteobacteria</taxon>
        <taxon>Neisseriales</taxon>
        <taxon>Chromobacteriaceae</taxon>
        <taxon>Chromobacterium</taxon>
    </lineage>
</organism>
<dbReference type="EMBL" id="CP043473">
    <property type="protein sequence ID" value="QEL55137.1"/>
    <property type="molecule type" value="Genomic_DNA"/>
</dbReference>
<evidence type="ECO:0000313" key="3">
    <source>
        <dbReference type="Proteomes" id="UP000322079"/>
    </source>
</evidence>
<protein>
    <recommendedName>
        <fullName evidence="1">Winged helix-turn-helix domain-containing protein</fullName>
    </recommendedName>
</protein>
<name>A0A5C1DGN9_9NEIS</name>
<dbReference type="Pfam" id="PF14090">
    <property type="entry name" value="HTH_39"/>
    <property type="match status" value="1"/>
</dbReference>
<proteinExistence type="predicted"/>
<accession>A0A5C1DGN9</accession>
<evidence type="ECO:0000259" key="1">
    <source>
        <dbReference type="Pfam" id="PF14090"/>
    </source>
</evidence>
<evidence type="ECO:0000313" key="2">
    <source>
        <dbReference type="EMBL" id="QEL55137.1"/>
    </source>
</evidence>
<dbReference type="Proteomes" id="UP000322079">
    <property type="component" value="Chromosome"/>
</dbReference>
<dbReference type="InterPro" id="IPR055245">
    <property type="entry name" value="HTH_proteobacteria"/>
</dbReference>
<gene>
    <name evidence="2" type="ORF">FYK34_05930</name>
</gene>
<keyword evidence="3" id="KW-1185">Reference proteome</keyword>
<dbReference type="KEGG" id="chrm:FYK34_05930"/>